<dbReference type="InterPro" id="IPR014188">
    <property type="entry name" value="Acrylyl-CoA_reductase_AcuI"/>
</dbReference>
<protein>
    <recommendedName>
        <fullName evidence="2">Enoyl reductase (ER) domain-containing protein</fullName>
    </recommendedName>
</protein>
<dbReference type="SMART" id="SM00829">
    <property type="entry name" value="PKS_ER"/>
    <property type="match status" value="1"/>
</dbReference>
<accession>A0A160KQ34</accession>
<feature type="region of interest" description="Disordered" evidence="1">
    <location>
        <begin position="1"/>
        <end position="31"/>
    </location>
</feature>
<dbReference type="InterPro" id="IPR020843">
    <property type="entry name" value="ER"/>
</dbReference>
<keyword evidence="4" id="KW-1185">Reference proteome</keyword>
<sequence>MYRAIVVERHSDSDTDTPNRARLLERDDPDRSHGDVTIAVEYSSVNYKDALALAGRPGIVRRTPLIAGIDLVGTVEYADGEAGERFDSGDRVVLNGAGLGELHDGGLAERARVDSGSLLRLPGAISSARAGAIGTAGFTAMLAVLALERHGVRPGSGPVLVTGASGGVGSLAVALLARLGHEVVASTGRLGEHGALLQRLGASDVIDRAELQEGGKPLQSERWAGAVDSAGSHTLANALAQTCWGGTVAACGLAQGSDLPVSVMPFILRGVTLAGVNSVQAPRKLREEAWRRLAHDLDRELLDGLTTTVPLGSAVDAAEDVLAGRSHGRTLVDVRA</sequence>
<dbReference type="InterPro" id="IPR011032">
    <property type="entry name" value="GroES-like_sf"/>
</dbReference>
<dbReference type="InterPro" id="IPR051397">
    <property type="entry name" value="Zn-ADH-like_protein"/>
</dbReference>
<dbReference type="CDD" id="cd08288">
    <property type="entry name" value="MDR_yhdh"/>
    <property type="match status" value="1"/>
</dbReference>
<dbReference type="Pfam" id="PF08240">
    <property type="entry name" value="ADH_N"/>
    <property type="match status" value="1"/>
</dbReference>
<evidence type="ECO:0000313" key="4">
    <source>
        <dbReference type="Proteomes" id="UP000077071"/>
    </source>
</evidence>
<dbReference type="NCBIfam" id="TIGR02823">
    <property type="entry name" value="oxido_YhdH"/>
    <property type="match status" value="1"/>
</dbReference>
<feature type="domain" description="Enoyl reductase (ER)" evidence="2">
    <location>
        <begin position="16"/>
        <end position="332"/>
    </location>
</feature>
<dbReference type="SUPFAM" id="SSF51735">
    <property type="entry name" value="NAD(P)-binding Rossmann-fold domains"/>
    <property type="match status" value="1"/>
</dbReference>
<dbReference type="GO" id="GO:0043957">
    <property type="term" value="F:acryloyl-CoA reductase (NADPH) activity"/>
    <property type="evidence" value="ECO:0007669"/>
    <property type="project" value="TreeGrafter"/>
</dbReference>
<proteinExistence type="predicted"/>
<dbReference type="Gene3D" id="3.40.50.720">
    <property type="entry name" value="NAD(P)-binding Rossmann-like Domain"/>
    <property type="match status" value="1"/>
</dbReference>
<dbReference type="InterPro" id="IPR013149">
    <property type="entry name" value="ADH-like_C"/>
</dbReference>
<dbReference type="RefSeq" id="WP_068251029.1">
    <property type="nucleotide sequence ID" value="NZ_CP015515.1"/>
</dbReference>
<dbReference type="InterPro" id="IPR036291">
    <property type="entry name" value="NAD(P)-bd_dom_sf"/>
</dbReference>
<dbReference type="PATRIC" id="fig|33888.3.peg.466"/>
<dbReference type="STRING" id="33888.A6122_0412"/>
<name>A0A160KQ34_9MICO</name>
<organism evidence="3 4">
    <name type="scientific">Rathayibacter tritici</name>
    <dbReference type="NCBI Taxonomy" id="33888"/>
    <lineage>
        <taxon>Bacteria</taxon>
        <taxon>Bacillati</taxon>
        <taxon>Actinomycetota</taxon>
        <taxon>Actinomycetes</taxon>
        <taxon>Micrococcales</taxon>
        <taxon>Microbacteriaceae</taxon>
        <taxon>Rathayibacter</taxon>
    </lineage>
</organism>
<dbReference type="PANTHER" id="PTHR43677">
    <property type="entry name" value="SHORT-CHAIN DEHYDROGENASE/REDUCTASE"/>
    <property type="match status" value="1"/>
</dbReference>
<dbReference type="PANTHER" id="PTHR43677:SF1">
    <property type="entry name" value="ACRYLYL-COA REDUCTASE ACUI-RELATED"/>
    <property type="match status" value="1"/>
</dbReference>
<reference evidence="3 4" key="1">
    <citation type="submission" date="2016-05" db="EMBL/GenBank/DDBJ databases">
        <title>Complete genome sequence of Rathayibacter tritici NCPPB 1953.</title>
        <authorList>
            <person name="Park J."/>
            <person name="Lee H.-H."/>
            <person name="Lee S.-W."/>
            <person name="Seo Y.-S."/>
        </authorList>
    </citation>
    <scope>NUCLEOTIDE SEQUENCE [LARGE SCALE GENOMIC DNA]</scope>
    <source>
        <strain evidence="3 4">NCPPB 1953</strain>
    </source>
</reference>
<dbReference type="Pfam" id="PF00107">
    <property type="entry name" value="ADH_zinc_N"/>
    <property type="match status" value="1"/>
</dbReference>
<gene>
    <name evidence="3" type="ORF">A6122_0412</name>
</gene>
<evidence type="ECO:0000259" key="2">
    <source>
        <dbReference type="SMART" id="SM00829"/>
    </source>
</evidence>
<evidence type="ECO:0000256" key="1">
    <source>
        <dbReference type="SAM" id="MobiDB-lite"/>
    </source>
</evidence>
<dbReference type="Gene3D" id="3.90.180.10">
    <property type="entry name" value="Medium-chain alcohol dehydrogenases, catalytic domain"/>
    <property type="match status" value="1"/>
</dbReference>
<dbReference type="AlphaFoldDB" id="A0A160KQ34"/>
<dbReference type="OrthoDB" id="9782155at2"/>
<dbReference type="InterPro" id="IPR013154">
    <property type="entry name" value="ADH-like_N"/>
</dbReference>
<evidence type="ECO:0000313" key="3">
    <source>
        <dbReference type="EMBL" id="AND15572.1"/>
    </source>
</evidence>
<dbReference type="Proteomes" id="UP000077071">
    <property type="component" value="Chromosome"/>
</dbReference>
<dbReference type="SUPFAM" id="SSF50129">
    <property type="entry name" value="GroES-like"/>
    <property type="match status" value="1"/>
</dbReference>
<dbReference type="EMBL" id="CP015515">
    <property type="protein sequence ID" value="AND15572.1"/>
    <property type="molecule type" value="Genomic_DNA"/>
</dbReference>
<dbReference type="KEGG" id="rtn:A6122_0412"/>